<evidence type="ECO:0000256" key="1">
    <source>
        <dbReference type="RuleBase" id="RU363044"/>
    </source>
</evidence>
<name>A0A2G5VMC3_9PELO</name>
<dbReference type="GO" id="GO:0016887">
    <property type="term" value="F:ATP hydrolysis activity"/>
    <property type="evidence" value="ECO:0007669"/>
    <property type="project" value="RHEA"/>
</dbReference>
<keyword evidence="1" id="KW-0378">Hydrolase</keyword>
<dbReference type="InterPro" id="IPR027417">
    <property type="entry name" value="P-loop_NTPase"/>
</dbReference>
<dbReference type="InterPro" id="IPR010285">
    <property type="entry name" value="DNA_helicase_pif1-like_DEAD"/>
</dbReference>
<gene>
    <name evidence="5" type="primary">Cnig_chr_I.g2756</name>
    <name evidence="5" type="ORF">B9Z55_002756</name>
</gene>
<comment type="cofactor">
    <cofactor evidence="1">
        <name>Mg(2+)</name>
        <dbReference type="ChEBI" id="CHEBI:18420"/>
    </cofactor>
</comment>
<dbReference type="AlphaFoldDB" id="A0A2G5VMC3"/>
<dbReference type="PANTHER" id="PTHR45786:SF74">
    <property type="entry name" value="ATP-DEPENDENT DNA HELICASE"/>
    <property type="match status" value="1"/>
</dbReference>
<proteinExistence type="inferred from homology"/>
<feature type="compositionally biased region" description="Low complexity" evidence="2">
    <location>
        <begin position="34"/>
        <end position="43"/>
    </location>
</feature>
<dbReference type="GO" id="GO:0000723">
    <property type="term" value="P:telomere maintenance"/>
    <property type="evidence" value="ECO:0007669"/>
    <property type="project" value="InterPro"/>
</dbReference>
<protein>
    <recommendedName>
        <fullName evidence="1">ATP-dependent DNA helicase</fullName>
        <ecNumber evidence="1">5.6.2.3</ecNumber>
    </recommendedName>
</protein>
<dbReference type="PANTHER" id="PTHR45786">
    <property type="entry name" value="DNA BINDING PROTEIN-LIKE"/>
    <property type="match status" value="1"/>
</dbReference>
<dbReference type="InterPro" id="IPR025476">
    <property type="entry name" value="Helitron_helicase-like"/>
</dbReference>
<keyword evidence="6" id="KW-1185">Reference proteome</keyword>
<dbReference type="GO" id="GO:0005524">
    <property type="term" value="F:ATP binding"/>
    <property type="evidence" value="ECO:0007669"/>
    <property type="project" value="UniProtKB-KW"/>
</dbReference>
<evidence type="ECO:0000256" key="2">
    <source>
        <dbReference type="SAM" id="MobiDB-lite"/>
    </source>
</evidence>
<feature type="compositionally biased region" description="Basic and acidic residues" evidence="2">
    <location>
        <begin position="180"/>
        <end position="190"/>
    </location>
</feature>
<feature type="compositionally biased region" description="Basic residues" evidence="2">
    <location>
        <begin position="46"/>
        <end position="61"/>
    </location>
</feature>
<dbReference type="GO" id="GO:0043139">
    <property type="term" value="F:5'-3' DNA helicase activity"/>
    <property type="evidence" value="ECO:0007669"/>
    <property type="project" value="UniProtKB-EC"/>
</dbReference>
<dbReference type="Pfam" id="PF14214">
    <property type="entry name" value="Helitron_like_N"/>
    <property type="match status" value="1"/>
</dbReference>
<keyword evidence="1" id="KW-0227">DNA damage</keyword>
<feature type="compositionally biased region" description="Basic and acidic residues" evidence="2">
    <location>
        <begin position="156"/>
        <end position="165"/>
    </location>
</feature>
<reference evidence="6" key="1">
    <citation type="submission" date="2017-10" db="EMBL/GenBank/DDBJ databases">
        <title>Rapid genome shrinkage in a self-fertile nematode reveals novel sperm competition proteins.</title>
        <authorList>
            <person name="Yin D."/>
            <person name="Schwarz E.M."/>
            <person name="Thomas C.G."/>
            <person name="Felde R.L."/>
            <person name="Korf I.F."/>
            <person name="Cutter A.D."/>
            <person name="Schartner C.M."/>
            <person name="Ralston E.J."/>
            <person name="Meyer B.J."/>
            <person name="Haag E.S."/>
        </authorList>
    </citation>
    <scope>NUCLEOTIDE SEQUENCE [LARGE SCALE GENOMIC DNA]</scope>
    <source>
        <strain evidence="6">JU1422</strain>
    </source>
</reference>
<feature type="compositionally biased region" description="Basic residues" evidence="2">
    <location>
        <begin position="97"/>
        <end position="110"/>
    </location>
</feature>
<feature type="compositionally biased region" description="Basic and acidic residues" evidence="2">
    <location>
        <begin position="111"/>
        <end position="142"/>
    </location>
</feature>
<feature type="compositionally biased region" description="Basic and acidic residues" evidence="2">
    <location>
        <begin position="21"/>
        <end position="33"/>
    </location>
</feature>
<dbReference type="OrthoDB" id="5864836at2759"/>
<evidence type="ECO:0000313" key="6">
    <source>
        <dbReference type="Proteomes" id="UP000230233"/>
    </source>
</evidence>
<feature type="domain" description="Helitron helicase-like" evidence="4">
    <location>
        <begin position="525"/>
        <end position="703"/>
    </location>
</feature>
<organism evidence="5 6">
    <name type="scientific">Caenorhabditis nigoni</name>
    <dbReference type="NCBI Taxonomy" id="1611254"/>
    <lineage>
        <taxon>Eukaryota</taxon>
        <taxon>Metazoa</taxon>
        <taxon>Ecdysozoa</taxon>
        <taxon>Nematoda</taxon>
        <taxon>Chromadorea</taxon>
        <taxon>Rhabditida</taxon>
        <taxon>Rhabditina</taxon>
        <taxon>Rhabditomorpha</taxon>
        <taxon>Rhabditoidea</taxon>
        <taxon>Rhabditidae</taxon>
        <taxon>Peloderinae</taxon>
        <taxon>Caenorhabditis</taxon>
    </lineage>
</organism>
<dbReference type="Proteomes" id="UP000230233">
    <property type="component" value="Chromosome I"/>
</dbReference>
<accession>A0A2G5VMC3</accession>
<feature type="compositionally biased region" description="Basic and acidic residues" evidence="2">
    <location>
        <begin position="62"/>
        <end position="92"/>
    </location>
</feature>
<keyword evidence="1" id="KW-0067">ATP-binding</keyword>
<feature type="domain" description="DNA helicase Pif1-like DEAD-box helicase" evidence="3">
    <location>
        <begin position="1157"/>
        <end position="1248"/>
    </location>
</feature>
<feature type="region of interest" description="Disordered" evidence="2">
    <location>
        <begin position="1"/>
        <end position="201"/>
    </location>
</feature>
<dbReference type="Pfam" id="PF05970">
    <property type="entry name" value="PIF1"/>
    <property type="match status" value="1"/>
</dbReference>
<dbReference type="Gene3D" id="3.40.50.300">
    <property type="entry name" value="P-loop containing nucleotide triphosphate hydrolases"/>
    <property type="match status" value="1"/>
</dbReference>
<dbReference type="GO" id="GO:0006310">
    <property type="term" value="P:DNA recombination"/>
    <property type="evidence" value="ECO:0007669"/>
    <property type="project" value="UniProtKB-KW"/>
</dbReference>
<comment type="caution">
    <text evidence="5">The sequence shown here is derived from an EMBL/GenBank/DDBJ whole genome shotgun (WGS) entry which is preliminary data.</text>
</comment>
<dbReference type="EC" id="5.6.2.3" evidence="1"/>
<keyword evidence="1" id="KW-0547">Nucleotide-binding</keyword>
<keyword evidence="1" id="KW-0347">Helicase</keyword>
<dbReference type="EMBL" id="PDUG01000001">
    <property type="protein sequence ID" value="PIC52800.1"/>
    <property type="molecule type" value="Genomic_DNA"/>
</dbReference>
<evidence type="ECO:0000313" key="5">
    <source>
        <dbReference type="EMBL" id="PIC52800.1"/>
    </source>
</evidence>
<comment type="similarity">
    <text evidence="1">Belongs to the helicase family.</text>
</comment>
<dbReference type="SUPFAM" id="SSF52540">
    <property type="entry name" value="P-loop containing nucleoside triphosphate hydrolases"/>
    <property type="match status" value="1"/>
</dbReference>
<keyword evidence="1" id="KW-0234">DNA repair</keyword>
<keyword evidence="1" id="KW-0233">DNA recombination</keyword>
<evidence type="ECO:0000259" key="4">
    <source>
        <dbReference type="Pfam" id="PF14214"/>
    </source>
</evidence>
<evidence type="ECO:0000259" key="3">
    <source>
        <dbReference type="Pfam" id="PF05970"/>
    </source>
</evidence>
<comment type="catalytic activity">
    <reaction evidence="1">
        <text>ATP + H2O = ADP + phosphate + H(+)</text>
        <dbReference type="Rhea" id="RHEA:13065"/>
        <dbReference type="ChEBI" id="CHEBI:15377"/>
        <dbReference type="ChEBI" id="CHEBI:15378"/>
        <dbReference type="ChEBI" id="CHEBI:30616"/>
        <dbReference type="ChEBI" id="CHEBI:43474"/>
        <dbReference type="ChEBI" id="CHEBI:456216"/>
        <dbReference type="EC" id="5.6.2.3"/>
    </reaction>
</comment>
<dbReference type="GO" id="GO:0006281">
    <property type="term" value="P:DNA repair"/>
    <property type="evidence" value="ECO:0007669"/>
    <property type="project" value="UniProtKB-KW"/>
</dbReference>
<sequence>MAKTTKKSKAEQPPARVGRPRTRDVKDKSREARATTSASSSTTKPSQKHRLAVKRAAAAKKKSQEREQESQDVRSGRRVKDASRKSEARSEESAVAAKRRRLDATRKRKTRLEETEEEHKKRTSSNKERTSRARSEETEDQHHRRTSSNAAKTSRARSEETEDQHHRRTTSNAARTSRARSVETETDTSRRRAQNKQHMALTRAAESFEVSEFRKEADRKRHHSHVTGDCGIARKDVRVEENYLGIMSVQCSSCGALHYKGEQPQSKKFNTCCRHGLIQLPLFDNFPKELRDLFTSSTSESAEFLKNIRSYNNSLAMGSMVAHVDTPKGGGPYTYRLHGQVFHVTGALHPEPGQEHLCAQVFILDTEEAAAELANRKTKVSCSKELYKKLIDLLHMYNPFVKSYKMMREKEEEEELLATAENRDVREVKMVFRSNKNLNPNRYQLPTAEEIAVVFVGDEDENPGKRAITVYQRSTGTFQYLLDTDKETDPLCYPLLFVDGKYGWHVHQQRQDGHGGTTKMSAREFYSYYLHIRPNFSPLHYAKKLFQQFCVDVWTKIEQDRLNFIRQHQDQLRVESVQGLMDHINAEDDGPCGQRIFLPNTFTGSPRHFVSLYQDALAVVSRFGKPDLFLTMTCNPSWKEIQEALLPGQEAVDRPDVVSRVFKLKLEELKKDLFTKNIFGEVAAWIYVIEFQKRGLPHLHLLMILKNQWKPRMASEIDDIVSAELPDPDEDPELFEIVSSVQMHRPCGIHNPDSSCMVGDACSKHFPKDFRERTSVENDGFPMYRRRDDGRTVSFKTKNSGVVKLDNRSVVPYNKYISRKFRSHANLEICGNVGAVKYLYKYLYKGTTRSAIHIYTDKSGVEHRTENEVNSYLDTRYVCAPESLWHIFDFRMSDRSTPVMQLKVHLKNAQGVVYKEGEERDAAQRGQLRDTTLTAWFAANQRFYDELESTGMIPEDVVDCRGIYYVEMPEHFQFSKGKWALRKNATRSIGRMHFVSPRDQERFALRVMLLNVTDAKSYEDLQTVDGVFYEKFVDAARAAGYLTEDIFYEKSLEEAASFHSAPQLRGFFVTLLMFGEIHNAEELWYRFVDDFSEDFVYKHFPKEKAKALAYNDLIDRMNAMGEKLDKWMSLEYERIIPDDVIDFDYCSKEGDRMRSTLVAEQEEVVKAVLDAVKSGGGLIYVDGPGGSGKTYVYLTLINILQGMHLKVIPIAWIGIAASLLPHGRTVASFFHLNIKDGCKTSTIHLQSAEAKQLAALDVVFFSVTSPKSINHLVEK</sequence>